<name>A0ABD5NGL1_9EURY</name>
<dbReference type="EMBL" id="JBHRWN010000002">
    <property type="protein sequence ID" value="MFC3478373.1"/>
    <property type="molecule type" value="Genomic_DNA"/>
</dbReference>
<evidence type="ECO:0000313" key="2">
    <source>
        <dbReference type="Proteomes" id="UP001595660"/>
    </source>
</evidence>
<dbReference type="InterPro" id="IPR055707">
    <property type="entry name" value="DUF7283"/>
</dbReference>
<dbReference type="Proteomes" id="UP001595660">
    <property type="component" value="Unassembled WGS sequence"/>
</dbReference>
<keyword evidence="2" id="KW-1185">Reference proteome</keyword>
<accession>A0ABD5NGL1</accession>
<organism evidence="1 2">
    <name type="scientific">Halobacterium litoreum</name>
    <dbReference type="NCBI Taxonomy" id="2039234"/>
    <lineage>
        <taxon>Archaea</taxon>
        <taxon>Methanobacteriati</taxon>
        <taxon>Methanobacteriota</taxon>
        <taxon>Stenosarchaea group</taxon>
        <taxon>Halobacteria</taxon>
        <taxon>Halobacteriales</taxon>
        <taxon>Halobacteriaceae</taxon>
        <taxon>Halobacterium</taxon>
    </lineage>
</organism>
<reference evidence="1 2" key="1">
    <citation type="journal article" date="2019" name="Int. J. Syst. Evol. Microbiol.">
        <title>The Global Catalogue of Microorganisms (GCM) 10K type strain sequencing project: providing services to taxonomists for standard genome sequencing and annotation.</title>
        <authorList>
            <consortium name="The Broad Institute Genomics Platform"/>
            <consortium name="The Broad Institute Genome Sequencing Center for Infectious Disease"/>
            <person name="Wu L."/>
            <person name="Ma J."/>
        </authorList>
    </citation>
    <scope>NUCLEOTIDE SEQUENCE [LARGE SCALE GENOMIC DNA]</scope>
    <source>
        <strain evidence="1 2">CGMCC 1.12562</strain>
    </source>
</reference>
<sequence>MFDAPADVPPLLVALSLASAALLGVSVAASPTPAPSAGALADTVDAVAAADEPATETHEIRADAVRISRNRIAVRGDGGTAHATLAYGPVVPVREDTALARVLRGEPPSAVFGNRLAFANAAVAASARDPVWRTGADRLTVRRVTWGGVDVTLVGA</sequence>
<dbReference type="AlphaFoldDB" id="A0ABD5NGL1"/>
<comment type="caution">
    <text evidence="1">The sequence shown here is derived from an EMBL/GenBank/DDBJ whole genome shotgun (WGS) entry which is preliminary data.</text>
</comment>
<dbReference type="GeneID" id="69118616"/>
<dbReference type="Pfam" id="PF23954">
    <property type="entry name" value="DUF7283"/>
    <property type="match status" value="1"/>
</dbReference>
<gene>
    <name evidence="1" type="ORF">ACFOKC_11650</name>
</gene>
<dbReference type="RefSeq" id="WP_232570511.1">
    <property type="nucleotide sequence ID" value="NZ_CP089466.1"/>
</dbReference>
<protein>
    <submittedName>
        <fullName evidence="1">Uncharacterized protein</fullName>
    </submittedName>
</protein>
<evidence type="ECO:0000313" key="1">
    <source>
        <dbReference type="EMBL" id="MFC3478373.1"/>
    </source>
</evidence>
<proteinExistence type="predicted"/>